<dbReference type="Proteomes" id="UP001633002">
    <property type="component" value="Unassembled WGS sequence"/>
</dbReference>
<gene>
    <name evidence="2" type="ORF">R1sor_019891</name>
</gene>
<proteinExistence type="predicted"/>
<feature type="region of interest" description="Disordered" evidence="1">
    <location>
        <begin position="54"/>
        <end position="79"/>
    </location>
</feature>
<protein>
    <submittedName>
        <fullName evidence="2">Uncharacterized protein</fullName>
    </submittedName>
</protein>
<dbReference type="EMBL" id="JBJQOH010000001">
    <property type="protein sequence ID" value="KAL3701869.1"/>
    <property type="molecule type" value="Genomic_DNA"/>
</dbReference>
<sequence length="141" mass="15788">MFRSKRAWADDGNQVTLPFKGGQRQTLCGRDFSPNRQLQIHPFSTNGLVAAHRQTGTHGGKLSGGDTKPKEVSCGKKAKEDDRNFLTREIQRLSEWGTRNQSQEIERVSEDEGMADRITRISRESVEDPLQMETVGDGSVN</sequence>
<evidence type="ECO:0000256" key="1">
    <source>
        <dbReference type="SAM" id="MobiDB-lite"/>
    </source>
</evidence>
<dbReference type="AlphaFoldDB" id="A0ABD3IK15"/>
<evidence type="ECO:0000313" key="3">
    <source>
        <dbReference type="Proteomes" id="UP001633002"/>
    </source>
</evidence>
<keyword evidence="3" id="KW-1185">Reference proteome</keyword>
<accession>A0ABD3IK15</accession>
<feature type="compositionally biased region" description="Basic and acidic residues" evidence="1">
    <location>
        <begin position="67"/>
        <end position="79"/>
    </location>
</feature>
<name>A0ABD3IK15_9MARC</name>
<evidence type="ECO:0000313" key="2">
    <source>
        <dbReference type="EMBL" id="KAL3701869.1"/>
    </source>
</evidence>
<feature type="region of interest" description="Disordered" evidence="1">
    <location>
        <begin position="121"/>
        <end position="141"/>
    </location>
</feature>
<reference evidence="2 3" key="1">
    <citation type="submission" date="2024-09" db="EMBL/GenBank/DDBJ databases">
        <title>Chromosome-scale assembly of Riccia sorocarpa.</title>
        <authorList>
            <person name="Paukszto L."/>
        </authorList>
    </citation>
    <scope>NUCLEOTIDE SEQUENCE [LARGE SCALE GENOMIC DNA]</scope>
    <source>
        <strain evidence="2">LP-2024</strain>
        <tissue evidence="2">Aerial parts of the thallus</tissue>
    </source>
</reference>
<organism evidence="2 3">
    <name type="scientific">Riccia sorocarpa</name>
    <dbReference type="NCBI Taxonomy" id="122646"/>
    <lineage>
        <taxon>Eukaryota</taxon>
        <taxon>Viridiplantae</taxon>
        <taxon>Streptophyta</taxon>
        <taxon>Embryophyta</taxon>
        <taxon>Marchantiophyta</taxon>
        <taxon>Marchantiopsida</taxon>
        <taxon>Marchantiidae</taxon>
        <taxon>Marchantiales</taxon>
        <taxon>Ricciaceae</taxon>
        <taxon>Riccia</taxon>
    </lineage>
</organism>
<comment type="caution">
    <text evidence="2">The sequence shown here is derived from an EMBL/GenBank/DDBJ whole genome shotgun (WGS) entry which is preliminary data.</text>
</comment>